<dbReference type="Proteomes" id="UP000015455">
    <property type="component" value="Unassembled WGS sequence"/>
</dbReference>
<evidence type="ECO:0000313" key="8">
    <source>
        <dbReference type="Proteomes" id="UP000015455"/>
    </source>
</evidence>
<reference evidence="7 8" key="1">
    <citation type="submission" date="2013-06" db="EMBL/GenBank/DDBJ databases">
        <title>Draft genome sequence of Thauera terpenica.</title>
        <authorList>
            <person name="Liu B."/>
            <person name="Frostegard A.H."/>
            <person name="Shapleigh J.P."/>
        </authorList>
    </citation>
    <scope>NUCLEOTIDE SEQUENCE [LARGE SCALE GENOMIC DNA]</scope>
    <source>
        <strain evidence="7 8">58Eu</strain>
    </source>
</reference>
<dbReference type="PANTHER" id="PTHR30026:SF20">
    <property type="entry name" value="OUTER MEMBRANE PROTEIN TOLC"/>
    <property type="match status" value="1"/>
</dbReference>
<dbReference type="SUPFAM" id="SSF56954">
    <property type="entry name" value="Outer membrane efflux proteins (OEP)"/>
    <property type="match status" value="1"/>
</dbReference>
<feature type="coiled-coil region" evidence="6">
    <location>
        <begin position="288"/>
        <end position="326"/>
    </location>
</feature>
<evidence type="ECO:0000256" key="4">
    <source>
        <dbReference type="ARBA" id="ARBA00023136"/>
    </source>
</evidence>
<keyword evidence="3" id="KW-0812">Transmembrane</keyword>
<evidence type="ECO:0000256" key="6">
    <source>
        <dbReference type="SAM" id="Coils"/>
    </source>
</evidence>
<organism evidence="7 8">
    <name type="scientific">Thauera terpenica 58Eu</name>
    <dbReference type="NCBI Taxonomy" id="1348657"/>
    <lineage>
        <taxon>Bacteria</taxon>
        <taxon>Pseudomonadati</taxon>
        <taxon>Pseudomonadota</taxon>
        <taxon>Betaproteobacteria</taxon>
        <taxon>Rhodocyclales</taxon>
        <taxon>Zoogloeaceae</taxon>
        <taxon>Thauera</taxon>
    </lineage>
</organism>
<dbReference type="EMBL" id="ATJV01000092">
    <property type="protein sequence ID" value="EPZ14153.1"/>
    <property type="molecule type" value="Genomic_DNA"/>
</dbReference>
<name>T0AU47_9RHOO</name>
<keyword evidence="4" id="KW-0472">Membrane</keyword>
<evidence type="ECO:0008006" key="9">
    <source>
        <dbReference type="Google" id="ProtNLM"/>
    </source>
</evidence>
<evidence type="ECO:0000256" key="1">
    <source>
        <dbReference type="ARBA" id="ARBA00004442"/>
    </source>
</evidence>
<protein>
    <recommendedName>
        <fullName evidence="9">Transporter</fullName>
    </recommendedName>
</protein>
<proteinExistence type="predicted"/>
<dbReference type="AlphaFoldDB" id="T0AU47"/>
<dbReference type="InterPro" id="IPR051906">
    <property type="entry name" value="TolC-like"/>
</dbReference>
<dbReference type="Gene3D" id="1.20.1600.10">
    <property type="entry name" value="Outer membrane efflux proteins (OEP)"/>
    <property type="match status" value="1"/>
</dbReference>
<evidence type="ECO:0000256" key="3">
    <source>
        <dbReference type="ARBA" id="ARBA00022692"/>
    </source>
</evidence>
<dbReference type="GO" id="GO:0015562">
    <property type="term" value="F:efflux transmembrane transporter activity"/>
    <property type="evidence" value="ECO:0007669"/>
    <property type="project" value="InterPro"/>
</dbReference>
<dbReference type="GO" id="GO:0009279">
    <property type="term" value="C:cell outer membrane"/>
    <property type="evidence" value="ECO:0007669"/>
    <property type="project" value="UniProtKB-SubCell"/>
</dbReference>
<keyword evidence="6" id="KW-0175">Coiled coil</keyword>
<comment type="caution">
    <text evidence="7">The sequence shown here is derived from an EMBL/GenBank/DDBJ whole genome shotgun (WGS) entry which is preliminary data.</text>
</comment>
<dbReference type="PANTHER" id="PTHR30026">
    <property type="entry name" value="OUTER MEMBRANE PROTEIN TOLC"/>
    <property type="match status" value="1"/>
</dbReference>
<accession>T0AU47</accession>
<sequence length="394" mass="41746">MAATSPKPSLAAERVPLRVALDAAWQRAVVAREAEGQLRRTDAERLASQSMWAAPPSLTLSHRDDRLQSNDGARETELGVALPLWLPGQRDAHQGVTAAASAQAASAEQAARLQLAGELREQAWAWASLAAEVAQAEGQVQSMQRLADDVGRRVRAGELARADALAAQAEHLAAAAALSDARQRLDAARARWVQLTGLTAAPDLVADAVPAPTAEPALSSHPELQSATQATELAQRRVELMRHSRRDAPELTVGVRQDHAGSGASSEGSVVVGLRLPFGGDARNRPLESAALAELDVAQTRLQRLRERLESDVALAREAVRAAEVQREAGTTRARLLRERADLIGTSFDVGETPLPDLLRALAAAAEADAALARHTAALGLARARLQQALGLLP</sequence>
<evidence type="ECO:0000256" key="2">
    <source>
        <dbReference type="ARBA" id="ARBA00022452"/>
    </source>
</evidence>
<dbReference type="GO" id="GO:0015288">
    <property type="term" value="F:porin activity"/>
    <property type="evidence" value="ECO:0007669"/>
    <property type="project" value="TreeGrafter"/>
</dbReference>
<comment type="subcellular location">
    <subcellularLocation>
        <location evidence="1">Cell outer membrane</location>
    </subcellularLocation>
</comment>
<keyword evidence="5" id="KW-0998">Cell outer membrane</keyword>
<dbReference type="STRING" id="1348657.M622_06155"/>
<keyword evidence="2" id="KW-1134">Transmembrane beta strand</keyword>
<gene>
    <name evidence="7" type="ORF">M622_06155</name>
</gene>
<evidence type="ECO:0000313" key="7">
    <source>
        <dbReference type="EMBL" id="EPZ14153.1"/>
    </source>
</evidence>
<dbReference type="GO" id="GO:1990281">
    <property type="term" value="C:efflux pump complex"/>
    <property type="evidence" value="ECO:0007669"/>
    <property type="project" value="TreeGrafter"/>
</dbReference>
<keyword evidence="8" id="KW-1185">Reference proteome</keyword>
<dbReference type="PATRIC" id="fig|1348657.5.peg.3221"/>
<dbReference type="eggNOG" id="COG1538">
    <property type="taxonomic scope" value="Bacteria"/>
</dbReference>
<evidence type="ECO:0000256" key="5">
    <source>
        <dbReference type="ARBA" id="ARBA00023237"/>
    </source>
</evidence>